<dbReference type="Pfam" id="PF01553">
    <property type="entry name" value="Acyltransferase"/>
    <property type="match status" value="1"/>
</dbReference>
<dbReference type="GO" id="GO:0003841">
    <property type="term" value="F:1-acylglycerol-3-phosphate O-acyltransferase activity"/>
    <property type="evidence" value="ECO:0007669"/>
    <property type="project" value="TreeGrafter"/>
</dbReference>
<dbReference type="Proteomes" id="UP000295453">
    <property type="component" value="Unassembled WGS sequence"/>
</dbReference>
<reference evidence="4 5" key="1">
    <citation type="submission" date="2019-03" db="EMBL/GenBank/DDBJ databases">
        <authorList>
            <person name="Kim M.K.M."/>
        </authorList>
    </citation>
    <scope>NUCLEOTIDE SEQUENCE [LARGE SCALE GENOMIC DNA]</scope>
    <source>
        <strain evidence="4 5">18JY15-6</strain>
    </source>
</reference>
<dbReference type="SMART" id="SM00563">
    <property type="entry name" value="PlsC"/>
    <property type="match status" value="1"/>
</dbReference>
<dbReference type="OrthoDB" id="9806008at2"/>
<evidence type="ECO:0000259" key="3">
    <source>
        <dbReference type="SMART" id="SM00563"/>
    </source>
</evidence>
<name>A0A4R1BWW9_9ACTN</name>
<dbReference type="PANTHER" id="PTHR10434">
    <property type="entry name" value="1-ACYL-SN-GLYCEROL-3-PHOSPHATE ACYLTRANSFERASE"/>
    <property type="match status" value="1"/>
</dbReference>
<evidence type="ECO:0000256" key="1">
    <source>
        <dbReference type="ARBA" id="ARBA00022679"/>
    </source>
</evidence>
<comment type="caution">
    <text evidence="4">The sequence shown here is derived from an EMBL/GenBank/DDBJ whole genome shotgun (WGS) entry which is preliminary data.</text>
</comment>
<evidence type="ECO:0000313" key="5">
    <source>
        <dbReference type="Proteomes" id="UP000295453"/>
    </source>
</evidence>
<feature type="domain" description="Phospholipid/glycerol acyltransferase" evidence="3">
    <location>
        <begin position="18"/>
        <end position="136"/>
    </location>
</feature>
<gene>
    <name evidence="4" type="ORF">EPD65_13720</name>
</gene>
<proteinExistence type="predicted"/>
<protein>
    <submittedName>
        <fullName evidence="4">1-acyl-sn-glycerol-3-phosphate acyltransferase</fullName>
    </submittedName>
</protein>
<keyword evidence="5" id="KW-1185">Reference proteome</keyword>
<accession>A0A4R1BWW9</accession>
<keyword evidence="1 4" id="KW-0808">Transferase</keyword>
<keyword evidence="2 4" id="KW-0012">Acyltransferase</keyword>
<evidence type="ECO:0000313" key="4">
    <source>
        <dbReference type="EMBL" id="TCJ22107.1"/>
    </source>
</evidence>
<dbReference type="GO" id="GO:0006654">
    <property type="term" value="P:phosphatidic acid biosynthetic process"/>
    <property type="evidence" value="ECO:0007669"/>
    <property type="project" value="TreeGrafter"/>
</dbReference>
<dbReference type="SUPFAM" id="SSF69593">
    <property type="entry name" value="Glycerol-3-phosphate (1)-acyltransferase"/>
    <property type="match status" value="1"/>
</dbReference>
<dbReference type="AlphaFoldDB" id="A0A4R1BWW9"/>
<dbReference type="GO" id="GO:0005886">
    <property type="term" value="C:plasma membrane"/>
    <property type="evidence" value="ECO:0007669"/>
    <property type="project" value="TreeGrafter"/>
</dbReference>
<dbReference type="PANTHER" id="PTHR10434:SF55">
    <property type="entry name" value="POSSIBLE ACYLTRANSFERASE"/>
    <property type="match status" value="1"/>
</dbReference>
<sequence length="229" mass="24571">MSSRTWIDGDKIPATGGVVLVANHVTKIDPLTIAHFVHHHGRLPRFLAKAGIWDVPGLGWIMRDTGQIPVARMSGDAHNAFEAAEQALRTGECIVVYPEGTVTRDPDLWPMRGKTGAARMALAAGVPVVPVGHWGEQEILPPYATRPHLFPRKRIVVKAGDPVDLADLMGGEVTAEKVAEATDRIMAALTAVVADLRGEAAPVERFDPKAAGVAEIGNPKKQKRKKGQA</sequence>
<dbReference type="CDD" id="cd07989">
    <property type="entry name" value="LPLAT_AGPAT-like"/>
    <property type="match status" value="1"/>
</dbReference>
<dbReference type="EMBL" id="SJZJ01000026">
    <property type="protein sequence ID" value="TCJ22107.1"/>
    <property type="molecule type" value="Genomic_DNA"/>
</dbReference>
<evidence type="ECO:0000256" key="2">
    <source>
        <dbReference type="ARBA" id="ARBA00023315"/>
    </source>
</evidence>
<dbReference type="InterPro" id="IPR002123">
    <property type="entry name" value="Plipid/glycerol_acylTrfase"/>
</dbReference>
<organism evidence="4 5">
    <name type="scientific">Nocardioides jejuensis</name>
    <dbReference type="NCBI Taxonomy" id="2502782"/>
    <lineage>
        <taxon>Bacteria</taxon>
        <taxon>Bacillati</taxon>
        <taxon>Actinomycetota</taxon>
        <taxon>Actinomycetes</taxon>
        <taxon>Propionibacteriales</taxon>
        <taxon>Nocardioidaceae</taxon>
        <taxon>Nocardioides</taxon>
    </lineage>
</organism>